<accession>A0A1G2KG85</accession>
<feature type="region of interest" description="Disordered" evidence="1">
    <location>
        <begin position="238"/>
        <end position="289"/>
    </location>
</feature>
<evidence type="ECO:0000313" key="4">
    <source>
        <dbReference type="Proteomes" id="UP000179023"/>
    </source>
</evidence>
<name>A0A1G2KG85_9BACT</name>
<feature type="region of interest" description="Disordered" evidence="1">
    <location>
        <begin position="116"/>
        <end position="137"/>
    </location>
</feature>
<dbReference type="EMBL" id="MHQI01000064">
    <property type="protein sequence ID" value="OGZ98476.1"/>
    <property type="molecule type" value="Genomic_DNA"/>
</dbReference>
<evidence type="ECO:0000256" key="1">
    <source>
        <dbReference type="SAM" id="MobiDB-lite"/>
    </source>
</evidence>
<dbReference type="Pfam" id="PF12389">
    <property type="entry name" value="Peptidase_M73"/>
    <property type="match status" value="1"/>
</dbReference>
<protein>
    <submittedName>
        <fullName evidence="3">Uncharacterized protein</fullName>
    </submittedName>
</protein>
<dbReference type="InterPro" id="IPR023833">
    <property type="entry name" value="Signal_pept_SipW-depend-type"/>
</dbReference>
<dbReference type="Proteomes" id="UP000179023">
    <property type="component" value="Unassembled WGS sequence"/>
</dbReference>
<feature type="signal peptide" evidence="2">
    <location>
        <begin position="1"/>
        <end position="26"/>
    </location>
</feature>
<comment type="caution">
    <text evidence="3">The sequence shown here is derived from an EMBL/GenBank/DDBJ whole genome shotgun (WGS) entry which is preliminary data.</text>
</comment>
<sequence>MKKIILSLSVLAAVAAVAVGATTAFFSDTETSTGNTFTAGAIDLTVDNTSYFSNSGGEDGIYNSATSWLLKDLDSEDLFFNFSDLKPGDWGEDTISLHVDNNDSWLCADVTLDSDDDVTSTEPELEGGDEDVNDDPTGELANRVRFIWWADDGDNVLETCDFDNAPVNCADESTLNGGPLGALGVGNTAKVTLADSGNSIWEGGPVPGESTRYIGKAWCFGDINEDPVDQDGVGFTQAVGGNGPDERGAGFSCDGSDEDNSTQTDSMTATISFRAEQSRNNPGFTCLAD</sequence>
<organism evidence="3 4">
    <name type="scientific">Candidatus Sungbacteria bacterium RIFCSPHIGHO2_02_FULL_47_11</name>
    <dbReference type="NCBI Taxonomy" id="1802270"/>
    <lineage>
        <taxon>Bacteria</taxon>
        <taxon>Candidatus Sungiibacteriota</taxon>
    </lineage>
</organism>
<reference evidence="3 4" key="1">
    <citation type="journal article" date="2016" name="Nat. Commun.">
        <title>Thousands of microbial genomes shed light on interconnected biogeochemical processes in an aquifer system.</title>
        <authorList>
            <person name="Anantharaman K."/>
            <person name="Brown C.T."/>
            <person name="Hug L.A."/>
            <person name="Sharon I."/>
            <person name="Castelle C.J."/>
            <person name="Probst A.J."/>
            <person name="Thomas B.C."/>
            <person name="Singh A."/>
            <person name="Wilkins M.J."/>
            <person name="Karaoz U."/>
            <person name="Brodie E.L."/>
            <person name="Williams K.H."/>
            <person name="Hubbard S.S."/>
            <person name="Banfield J.F."/>
        </authorList>
    </citation>
    <scope>NUCLEOTIDE SEQUENCE [LARGE SCALE GENOMIC DNA]</scope>
</reference>
<evidence type="ECO:0000256" key="2">
    <source>
        <dbReference type="SAM" id="SignalP"/>
    </source>
</evidence>
<gene>
    <name evidence="3" type="ORF">A3C07_02600</name>
</gene>
<feature type="chain" id="PRO_5009583394" evidence="2">
    <location>
        <begin position="27"/>
        <end position="289"/>
    </location>
</feature>
<dbReference type="AlphaFoldDB" id="A0A1G2KG85"/>
<proteinExistence type="predicted"/>
<dbReference type="NCBIfam" id="TIGR04088">
    <property type="entry name" value="cognate_SipW"/>
    <property type="match status" value="1"/>
</dbReference>
<evidence type="ECO:0000313" key="3">
    <source>
        <dbReference type="EMBL" id="OGZ98476.1"/>
    </source>
</evidence>
<feature type="compositionally biased region" description="Polar residues" evidence="1">
    <location>
        <begin position="261"/>
        <end position="271"/>
    </location>
</feature>
<keyword evidence="2" id="KW-0732">Signal</keyword>
<dbReference type="InterPro" id="IPR022121">
    <property type="entry name" value="Peptidase_M73_camelysin"/>
</dbReference>